<dbReference type="EMBL" id="JAPDPJ010000026">
    <property type="protein sequence ID" value="MCW3787227.1"/>
    <property type="molecule type" value="Genomic_DNA"/>
</dbReference>
<reference evidence="1" key="1">
    <citation type="submission" date="2022-10" db="EMBL/GenBank/DDBJ databases">
        <authorList>
            <person name="Yu W.X."/>
        </authorList>
    </citation>
    <scope>NUCLEOTIDE SEQUENCE</scope>
    <source>
        <strain evidence="1">AAT</strain>
    </source>
</reference>
<evidence type="ECO:0000313" key="1">
    <source>
        <dbReference type="EMBL" id="MCW3787227.1"/>
    </source>
</evidence>
<evidence type="ECO:0000313" key="2">
    <source>
        <dbReference type="Proteomes" id="UP001209229"/>
    </source>
</evidence>
<proteinExistence type="predicted"/>
<sequence length="322" mass="37381">MIEDVQNFQETIQNSFKAVKDIDLLKATVTLYVVKRKLRNRSATYTPRIVNIDNNLKYKLRNISSKKIEVSNQALEYDFNTSDLDNNVLGIETNETDLQNILDTINAPEPIQIVDKYEDLLGAWIYIARLDVPNNKPLYAIRRVSEGWSTKKVTQLSVNMIFSNNMLVDLDRQNIFRIDNKIDFFSYDGFIFIADKKNFEAALNFREGMEKNRDIIVEEFKEAKLFVNADEIKKFVGDSIPRLRKLSQVKNAGYYKDNSFLTSLKQVALEENWDIEYDNEGKMTVTEDNIDSILSVLNNGRLTSKVTKEIFDVDVKHKFEPK</sequence>
<dbReference type="Pfam" id="PF16162">
    <property type="entry name" value="KwaB"/>
    <property type="match status" value="1"/>
</dbReference>
<dbReference type="Proteomes" id="UP001209229">
    <property type="component" value="Unassembled WGS sequence"/>
</dbReference>
<dbReference type="InterPro" id="IPR032359">
    <property type="entry name" value="KwaB-like"/>
</dbReference>
<accession>A0AAE3M5H4</accession>
<name>A0AAE3M5H4_9BACT</name>
<dbReference type="RefSeq" id="WP_301190792.1">
    <property type="nucleotide sequence ID" value="NZ_JAPDPJ010000026.1"/>
</dbReference>
<keyword evidence="2" id="KW-1185">Reference proteome</keyword>
<comment type="caution">
    <text evidence="1">The sequence shown here is derived from an EMBL/GenBank/DDBJ whole genome shotgun (WGS) entry which is preliminary data.</text>
</comment>
<dbReference type="AlphaFoldDB" id="A0AAE3M5H4"/>
<protein>
    <submittedName>
        <fullName evidence="1">DUF4868 domain-containing protein</fullName>
    </submittedName>
</protein>
<gene>
    <name evidence="1" type="ORF">OM075_12160</name>
</gene>
<organism evidence="1 2">
    <name type="scientific">Plebeiibacterium sediminum</name>
    <dbReference type="NCBI Taxonomy" id="2992112"/>
    <lineage>
        <taxon>Bacteria</taxon>
        <taxon>Pseudomonadati</taxon>
        <taxon>Bacteroidota</taxon>
        <taxon>Bacteroidia</taxon>
        <taxon>Marinilabiliales</taxon>
        <taxon>Marinilabiliaceae</taxon>
        <taxon>Plebeiibacterium</taxon>
    </lineage>
</organism>